<dbReference type="InterPro" id="IPR046525">
    <property type="entry name" value="DUF6702"/>
</dbReference>
<dbReference type="EMBL" id="JUIW01000012">
    <property type="protein sequence ID" value="RYJ41180.1"/>
    <property type="molecule type" value="Genomic_DNA"/>
</dbReference>
<proteinExistence type="predicted"/>
<dbReference type="AlphaFoldDB" id="A0A444W5N6"/>
<gene>
    <name evidence="1" type="ORF">NU09_3214</name>
</gene>
<accession>A0A444W5N6</accession>
<sequence>MKVIIRYTFLFMLAAVLTSAAVHKYYVAVFMMEQVPEKKELQITARIFIDDLDKALSDKNKKQFFLCTKKEVADADKYINQYVAEKLQVKVNGTVKTLKILGRETEDDILILYITTEAKEKIKTLEVRNTILFEAYPEQQNIINSKIGGNKKSLLLTNDNPQDILDY</sequence>
<keyword evidence="2" id="KW-1185">Reference proteome</keyword>
<name>A0A444W5N6_9FLAO</name>
<comment type="caution">
    <text evidence="1">The sequence shown here is derived from an EMBL/GenBank/DDBJ whole genome shotgun (WGS) entry which is preliminary data.</text>
</comment>
<dbReference type="Pfam" id="PF20420">
    <property type="entry name" value="DUF6702"/>
    <property type="match status" value="1"/>
</dbReference>
<organism evidence="1 2">
    <name type="scientific">Flavobacterium beibuense</name>
    <dbReference type="NCBI Taxonomy" id="657326"/>
    <lineage>
        <taxon>Bacteria</taxon>
        <taxon>Pseudomonadati</taxon>
        <taxon>Bacteroidota</taxon>
        <taxon>Flavobacteriia</taxon>
        <taxon>Flavobacteriales</taxon>
        <taxon>Flavobacteriaceae</taxon>
        <taxon>Flavobacterium</taxon>
    </lineage>
</organism>
<evidence type="ECO:0000313" key="1">
    <source>
        <dbReference type="EMBL" id="RYJ41180.1"/>
    </source>
</evidence>
<reference evidence="1 2" key="1">
    <citation type="submission" date="2014-12" db="EMBL/GenBank/DDBJ databases">
        <title>Genome sequence of Flavobacterium beibuense RSKm HC5.</title>
        <authorList>
            <person name="Kim J.F."/>
            <person name="Song J.Y."/>
            <person name="Kwak M.-J."/>
            <person name="Lee S.-W."/>
        </authorList>
    </citation>
    <scope>NUCLEOTIDE SEQUENCE [LARGE SCALE GENOMIC DNA]</scope>
    <source>
        <strain evidence="1 2">RSKm HC5</strain>
    </source>
</reference>
<evidence type="ECO:0000313" key="2">
    <source>
        <dbReference type="Proteomes" id="UP000289775"/>
    </source>
</evidence>
<protein>
    <submittedName>
        <fullName evidence="1">Uncharacterized protein</fullName>
    </submittedName>
</protein>
<dbReference type="Proteomes" id="UP000289775">
    <property type="component" value="Unassembled WGS sequence"/>
</dbReference>